<evidence type="ECO:0000259" key="2">
    <source>
        <dbReference type="SMART" id="SM00903"/>
    </source>
</evidence>
<dbReference type="PANTHER" id="PTHR30466:SF1">
    <property type="entry name" value="FMN REDUCTASE (NADH) RUTF"/>
    <property type="match status" value="1"/>
</dbReference>
<dbReference type="SMART" id="SM00903">
    <property type="entry name" value="Flavin_Reduct"/>
    <property type="match status" value="1"/>
</dbReference>
<dbReference type="STRING" id="446469.Sked_02120"/>
<dbReference type="GO" id="GO:0010181">
    <property type="term" value="F:FMN binding"/>
    <property type="evidence" value="ECO:0007669"/>
    <property type="project" value="InterPro"/>
</dbReference>
<reference evidence="3 4" key="1">
    <citation type="journal article" date="2009" name="Stand. Genomic Sci.">
        <title>Complete genome sequence of Sanguibacter keddieii type strain (ST-74).</title>
        <authorList>
            <person name="Ivanova N."/>
            <person name="Sikorski J."/>
            <person name="Sims D."/>
            <person name="Brettin T."/>
            <person name="Detter J.C."/>
            <person name="Han C."/>
            <person name="Lapidus A."/>
            <person name="Copeland A."/>
            <person name="Glavina Del Rio T."/>
            <person name="Nolan M."/>
            <person name="Chen F."/>
            <person name="Lucas S."/>
            <person name="Tice H."/>
            <person name="Cheng J.F."/>
            <person name="Bruce D."/>
            <person name="Goodwin L."/>
            <person name="Pitluck S."/>
            <person name="Pati A."/>
            <person name="Mavromatis K."/>
            <person name="Chen A."/>
            <person name="Palaniappan K."/>
            <person name="D'haeseleer P."/>
            <person name="Chain P."/>
            <person name="Bristow J."/>
            <person name="Eisen J.A."/>
            <person name="Markowitz V."/>
            <person name="Hugenholtz P."/>
            <person name="Goker M."/>
            <person name="Pukall R."/>
            <person name="Klenk H.P."/>
            <person name="Kyrpides N.C."/>
        </authorList>
    </citation>
    <scope>NUCLEOTIDE SEQUENCE [LARGE SCALE GENOMIC DNA]</scope>
    <source>
        <strain evidence="4">ATCC 51767 / DSM 10542 / NCFB 3025 / ST-74</strain>
    </source>
</reference>
<dbReference type="HOGENOM" id="CLU_059021_1_2_11"/>
<dbReference type="RefSeq" id="WP_012865251.1">
    <property type="nucleotide sequence ID" value="NC_013521.1"/>
</dbReference>
<accession>D1BIZ0</accession>
<proteinExistence type="predicted"/>
<keyword evidence="1" id="KW-0560">Oxidoreductase</keyword>
<evidence type="ECO:0000313" key="4">
    <source>
        <dbReference type="Proteomes" id="UP000000322"/>
    </source>
</evidence>
<dbReference type="Pfam" id="PF01613">
    <property type="entry name" value="Flavin_Reduct"/>
    <property type="match status" value="1"/>
</dbReference>
<dbReference type="Proteomes" id="UP000000322">
    <property type="component" value="Chromosome"/>
</dbReference>
<dbReference type="OrthoDB" id="9792858at2"/>
<feature type="domain" description="Flavin reductase like" evidence="2">
    <location>
        <begin position="45"/>
        <end position="187"/>
    </location>
</feature>
<dbReference type="InterPro" id="IPR012349">
    <property type="entry name" value="Split_barrel_FMN-bd"/>
</dbReference>
<sequence>MTASPVTLTSVGTTATSVGTASADTPSAPPVTDIAANPAAFREGLAQMVTSVSVVTAEVDGARYGFTANSVTSVSMSPALVLVCLADTAECHDAFLVAETASINILATDQAHLSKVFATRGADKFAAADFPAGPTGAPVLAGATVALEGRVHERWTAGDHTVILLEVEHVHLGEREPLTYQGRMFRELAQVAS</sequence>
<dbReference type="GO" id="GO:0042602">
    <property type="term" value="F:riboflavin reductase (NADPH) activity"/>
    <property type="evidence" value="ECO:0007669"/>
    <property type="project" value="TreeGrafter"/>
</dbReference>
<dbReference type="eggNOG" id="COG1853">
    <property type="taxonomic scope" value="Bacteria"/>
</dbReference>
<dbReference type="KEGG" id="ske:Sked_02120"/>
<dbReference type="Gene3D" id="2.30.110.10">
    <property type="entry name" value="Electron Transport, Fmn-binding Protein, Chain A"/>
    <property type="match status" value="1"/>
</dbReference>
<dbReference type="InterPro" id="IPR050268">
    <property type="entry name" value="NADH-dep_flavin_reductase"/>
</dbReference>
<protein>
    <submittedName>
        <fullName evidence="3">Conserved protein of DIM6/NTAB family</fullName>
    </submittedName>
</protein>
<gene>
    <name evidence="3" type="ordered locus">Sked_02120</name>
</gene>
<keyword evidence="4" id="KW-1185">Reference proteome</keyword>
<evidence type="ECO:0000256" key="1">
    <source>
        <dbReference type="ARBA" id="ARBA00023002"/>
    </source>
</evidence>
<dbReference type="AlphaFoldDB" id="D1BIZ0"/>
<dbReference type="EMBL" id="CP001819">
    <property type="protein sequence ID" value="ACZ20182.1"/>
    <property type="molecule type" value="Genomic_DNA"/>
</dbReference>
<dbReference type="GO" id="GO:0006208">
    <property type="term" value="P:pyrimidine nucleobase catabolic process"/>
    <property type="evidence" value="ECO:0007669"/>
    <property type="project" value="TreeGrafter"/>
</dbReference>
<evidence type="ECO:0000313" key="3">
    <source>
        <dbReference type="EMBL" id="ACZ20182.1"/>
    </source>
</evidence>
<organism evidence="3 4">
    <name type="scientific">Sanguibacter keddieii (strain ATCC 51767 / DSM 10542 / NCFB 3025 / ST-74)</name>
    <dbReference type="NCBI Taxonomy" id="446469"/>
    <lineage>
        <taxon>Bacteria</taxon>
        <taxon>Bacillati</taxon>
        <taxon>Actinomycetota</taxon>
        <taxon>Actinomycetes</taxon>
        <taxon>Micrococcales</taxon>
        <taxon>Sanguibacteraceae</taxon>
        <taxon>Sanguibacter</taxon>
    </lineage>
</organism>
<dbReference type="PANTHER" id="PTHR30466">
    <property type="entry name" value="FLAVIN REDUCTASE"/>
    <property type="match status" value="1"/>
</dbReference>
<dbReference type="SUPFAM" id="SSF50475">
    <property type="entry name" value="FMN-binding split barrel"/>
    <property type="match status" value="1"/>
</dbReference>
<name>D1BIZ0_SANKS</name>
<dbReference type="InterPro" id="IPR002563">
    <property type="entry name" value="Flavin_Rdtase-like_dom"/>
</dbReference>